<reference evidence="1 2" key="1">
    <citation type="submission" date="2021-06" db="EMBL/GenBank/DDBJ databases">
        <authorList>
            <person name="Palmer J.M."/>
        </authorList>
    </citation>
    <scope>NUCLEOTIDE SEQUENCE [LARGE SCALE GENOMIC DNA]</scope>
    <source>
        <strain evidence="1 2">CL_MEX2019</strain>
        <tissue evidence="1">Muscle</tissue>
    </source>
</reference>
<dbReference type="EMBL" id="JAHUTJ010017530">
    <property type="protein sequence ID" value="MED6270908.1"/>
    <property type="molecule type" value="Genomic_DNA"/>
</dbReference>
<accession>A0ABU7D6V6</accession>
<keyword evidence="2" id="KW-1185">Reference proteome</keyword>
<dbReference type="Proteomes" id="UP001352852">
    <property type="component" value="Unassembled WGS sequence"/>
</dbReference>
<organism evidence="1 2">
    <name type="scientific">Characodon lateralis</name>
    <dbReference type="NCBI Taxonomy" id="208331"/>
    <lineage>
        <taxon>Eukaryota</taxon>
        <taxon>Metazoa</taxon>
        <taxon>Chordata</taxon>
        <taxon>Craniata</taxon>
        <taxon>Vertebrata</taxon>
        <taxon>Euteleostomi</taxon>
        <taxon>Actinopterygii</taxon>
        <taxon>Neopterygii</taxon>
        <taxon>Teleostei</taxon>
        <taxon>Neoteleostei</taxon>
        <taxon>Acanthomorphata</taxon>
        <taxon>Ovalentaria</taxon>
        <taxon>Atherinomorphae</taxon>
        <taxon>Cyprinodontiformes</taxon>
        <taxon>Goodeidae</taxon>
        <taxon>Characodon</taxon>
    </lineage>
</organism>
<gene>
    <name evidence="1" type="ORF">CHARACLAT_014936</name>
</gene>
<sequence length="80" mass="9043">MTRDQVEAKLFTAGGTGGGSESLLSFRWQQLNEQHRTLQEQRLYTDGLPRPLRTVERAAGCTEPEKEALKAFCKSFRVQS</sequence>
<protein>
    <submittedName>
        <fullName evidence="1">Uncharacterized protein</fullName>
    </submittedName>
</protein>
<evidence type="ECO:0000313" key="2">
    <source>
        <dbReference type="Proteomes" id="UP001352852"/>
    </source>
</evidence>
<comment type="caution">
    <text evidence="1">The sequence shown here is derived from an EMBL/GenBank/DDBJ whole genome shotgun (WGS) entry which is preliminary data.</text>
</comment>
<name>A0ABU7D6V6_9TELE</name>
<evidence type="ECO:0000313" key="1">
    <source>
        <dbReference type="EMBL" id="MED6270908.1"/>
    </source>
</evidence>
<proteinExistence type="predicted"/>